<keyword evidence="1" id="KW-0472">Membrane</keyword>
<evidence type="ECO:0008006" key="4">
    <source>
        <dbReference type="Google" id="ProtNLM"/>
    </source>
</evidence>
<evidence type="ECO:0000256" key="1">
    <source>
        <dbReference type="SAM" id="Phobius"/>
    </source>
</evidence>
<dbReference type="RefSeq" id="WP_269312159.1">
    <property type="nucleotide sequence ID" value="NZ_CP114052.1"/>
</dbReference>
<name>A0ABY7JTL1_9FIRM</name>
<reference evidence="2" key="1">
    <citation type="submission" date="2022-12" db="EMBL/GenBank/DDBJ databases">
        <title>Peptostreptococcus.</title>
        <authorList>
            <person name="Lee S.H."/>
        </authorList>
    </citation>
    <scope>NUCLEOTIDE SEQUENCE</scope>
    <source>
        <strain evidence="2">CBA3647</strain>
    </source>
</reference>
<accession>A0ABY7JTL1</accession>
<proteinExistence type="predicted"/>
<dbReference type="Proteomes" id="UP001164187">
    <property type="component" value="Chromosome"/>
</dbReference>
<gene>
    <name evidence="2" type="ORF">O0R46_03320</name>
</gene>
<sequence>MSFTIDMEVLNFILAIVGIIALVFLIMLFAKVIGLLKSVQKILDNNESNIDLTISTLPSITRNVDGILDNTKDISAVAVDVAADVLDVKEKVKSTVKTSVDVAKIVKTTFKGRC</sequence>
<organism evidence="2 3">
    <name type="scientific">Peptostreptococcus equinus</name>
    <dbReference type="NCBI Taxonomy" id="3003601"/>
    <lineage>
        <taxon>Bacteria</taxon>
        <taxon>Bacillati</taxon>
        <taxon>Bacillota</taxon>
        <taxon>Clostridia</taxon>
        <taxon>Peptostreptococcales</taxon>
        <taxon>Peptostreptococcaceae</taxon>
        <taxon>Peptostreptococcus</taxon>
    </lineage>
</organism>
<keyword evidence="1" id="KW-1133">Transmembrane helix</keyword>
<feature type="transmembrane region" description="Helical" evidence="1">
    <location>
        <begin position="12"/>
        <end position="33"/>
    </location>
</feature>
<keyword evidence="1" id="KW-0812">Transmembrane</keyword>
<protein>
    <recommendedName>
        <fullName evidence="4">DUF948 domain-containing protein</fullName>
    </recommendedName>
</protein>
<keyword evidence="3" id="KW-1185">Reference proteome</keyword>
<evidence type="ECO:0000313" key="3">
    <source>
        <dbReference type="Proteomes" id="UP001164187"/>
    </source>
</evidence>
<dbReference type="EMBL" id="CP114052">
    <property type="protein sequence ID" value="WAW15488.1"/>
    <property type="molecule type" value="Genomic_DNA"/>
</dbReference>
<evidence type="ECO:0000313" key="2">
    <source>
        <dbReference type="EMBL" id="WAW15488.1"/>
    </source>
</evidence>